<dbReference type="EMBL" id="SWKR01000002">
    <property type="protein sequence ID" value="TKD50647.1"/>
    <property type="molecule type" value="Genomic_DNA"/>
</dbReference>
<proteinExistence type="predicted"/>
<evidence type="ECO:0000256" key="1">
    <source>
        <dbReference type="ARBA" id="ARBA00022801"/>
    </source>
</evidence>
<sequence>MSPDLRDAIAALGTDLSLPMMQGTQALFAERHLGFDPEVQVTEDVRYGDDPRNRMDLFRKPGVEGAPILVYLHGGGFVQGDKRSPVGLPFYQNVGDFAARNGMLGVTVTYRLAPGHQWPSGPEDLAAVVRGLRANAAQHGGDPTRIYLAGQSAGAVHVASYVAHLQFHAEPGGGIAGAILLSCVYDVATAHANQFHKAYYGEDSASYAACSTTHGLIATDVPLLMTVSEHDVADFQKQAAAMVAAWGAAKGTYPPMLRLTGHNHLSPGLSLGSSEDGVGREILEFIAAHGA</sequence>
<protein>
    <submittedName>
        <fullName evidence="3">Alpha/beta hydrolase</fullName>
    </submittedName>
</protein>
<dbReference type="Pfam" id="PF07859">
    <property type="entry name" value="Abhydrolase_3"/>
    <property type="match status" value="1"/>
</dbReference>
<gene>
    <name evidence="3" type="ORF">FBR43_07600</name>
</gene>
<dbReference type="GO" id="GO:0016787">
    <property type="term" value="F:hydrolase activity"/>
    <property type="evidence" value="ECO:0007669"/>
    <property type="project" value="UniProtKB-KW"/>
</dbReference>
<evidence type="ECO:0000259" key="2">
    <source>
        <dbReference type="Pfam" id="PF07859"/>
    </source>
</evidence>
<evidence type="ECO:0000313" key="3">
    <source>
        <dbReference type="EMBL" id="TKD50647.1"/>
    </source>
</evidence>
<dbReference type="InterPro" id="IPR029058">
    <property type="entry name" value="AB_hydrolase_fold"/>
</dbReference>
<dbReference type="RefSeq" id="WP_136942591.1">
    <property type="nucleotide sequence ID" value="NZ_SWKR01000002.1"/>
</dbReference>
<dbReference type="OrthoDB" id="9771666at2"/>
<accession>A0A4U1L1D1</accession>
<name>A0A4U1L1D1_9SPHN</name>
<dbReference type="Proteomes" id="UP000309138">
    <property type="component" value="Unassembled WGS sequence"/>
</dbReference>
<dbReference type="SUPFAM" id="SSF53474">
    <property type="entry name" value="alpha/beta-Hydrolases"/>
    <property type="match status" value="1"/>
</dbReference>
<evidence type="ECO:0000313" key="4">
    <source>
        <dbReference type="Proteomes" id="UP000309138"/>
    </source>
</evidence>
<dbReference type="InterPro" id="IPR013094">
    <property type="entry name" value="AB_hydrolase_3"/>
</dbReference>
<dbReference type="InterPro" id="IPR050300">
    <property type="entry name" value="GDXG_lipolytic_enzyme"/>
</dbReference>
<organism evidence="3 4">
    <name type="scientific">Sphingomonas baiyangensis</name>
    <dbReference type="NCBI Taxonomy" id="2572576"/>
    <lineage>
        <taxon>Bacteria</taxon>
        <taxon>Pseudomonadati</taxon>
        <taxon>Pseudomonadota</taxon>
        <taxon>Alphaproteobacteria</taxon>
        <taxon>Sphingomonadales</taxon>
        <taxon>Sphingomonadaceae</taxon>
        <taxon>Sphingomonas</taxon>
    </lineage>
</organism>
<feature type="domain" description="Alpha/beta hydrolase fold-3" evidence="2">
    <location>
        <begin position="69"/>
        <end position="202"/>
    </location>
</feature>
<comment type="caution">
    <text evidence="3">The sequence shown here is derived from an EMBL/GenBank/DDBJ whole genome shotgun (WGS) entry which is preliminary data.</text>
</comment>
<dbReference type="PANTHER" id="PTHR48081">
    <property type="entry name" value="AB HYDROLASE SUPERFAMILY PROTEIN C4A8.06C"/>
    <property type="match status" value="1"/>
</dbReference>
<dbReference type="AlphaFoldDB" id="A0A4U1L1D1"/>
<reference evidence="3 4" key="1">
    <citation type="submission" date="2019-04" db="EMBL/GenBank/DDBJ databases">
        <authorList>
            <person name="Yang Y."/>
            <person name="Wei D."/>
        </authorList>
    </citation>
    <scope>NUCLEOTIDE SEQUENCE [LARGE SCALE GENOMIC DNA]</scope>
    <source>
        <strain evidence="3 4">L-1-4w-11</strain>
    </source>
</reference>
<dbReference type="Gene3D" id="3.40.50.1820">
    <property type="entry name" value="alpha/beta hydrolase"/>
    <property type="match status" value="1"/>
</dbReference>
<keyword evidence="1 3" id="KW-0378">Hydrolase</keyword>
<keyword evidence="4" id="KW-1185">Reference proteome</keyword>